<dbReference type="Pfam" id="PF00582">
    <property type="entry name" value="Usp"/>
    <property type="match status" value="2"/>
</dbReference>
<dbReference type="Proteomes" id="UP000694232">
    <property type="component" value="Chromosome 1"/>
</dbReference>
<keyword evidence="7" id="KW-1185">Reference proteome</keyword>
<proteinExistence type="inferred from homology"/>
<gene>
    <name evidence="6" type="ORF">KNV97_10030</name>
</gene>
<evidence type="ECO:0000256" key="2">
    <source>
        <dbReference type="ARBA" id="ARBA00008791"/>
    </source>
</evidence>
<name>A0A975UBB9_9VIBR</name>
<dbReference type="CDD" id="cd23660">
    <property type="entry name" value="USP-E_repeat2"/>
    <property type="match status" value="1"/>
</dbReference>
<comment type="similarity">
    <text evidence="2">Belongs to the universal stress protein A family.</text>
</comment>
<feature type="domain" description="UspA" evidence="5">
    <location>
        <begin position="4"/>
        <end position="140"/>
    </location>
</feature>
<sequence>MKRFENILYATQGLPGHSDALDQAIRIALNNGVSVTGLIACPAFPQEWAHYQQSYEHSLSNSLQEKVARFRSEHDLSEQQAPFPLLVKHSEQPAICIIKQALENDHDLIIKEAEPLRNGAGGFKALDMTLLRKCPCAVWLHRPTDKPKNKRRVAVAIDPTPSGEAQHALSLRLLELARSIADSCDSRLHLISCWEYYLEHYLEDNSWIHADPQELNQEIDKAKNSHQRALQQLLEESGIAGETVTHYLHGNPDDAIPECVQQEDVDVLVMGTLARTGIAGFVIGNTAENILQSIRCSLVALKPEGFVSPIKS</sequence>
<dbReference type="AlphaFoldDB" id="A0A975UBB9"/>
<dbReference type="KEGG" id="vos:KNV97_10030"/>
<reference evidence="6" key="1">
    <citation type="submission" date="2021-06" db="EMBL/GenBank/DDBJ databases">
        <title>Vibrio nov. sp., novel gut bacterium isolated from Yellow Sea oyster.</title>
        <authorList>
            <person name="Muhammad N."/>
            <person name="Nguyen T.H."/>
            <person name="Lee Y.-J."/>
            <person name="Ko J."/>
            <person name="Kim S.-G."/>
        </authorList>
    </citation>
    <scope>NUCLEOTIDE SEQUENCE</scope>
    <source>
        <strain evidence="6">OG9-811</strain>
    </source>
</reference>
<dbReference type="PANTHER" id="PTHR47892:SF1">
    <property type="entry name" value="UNIVERSAL STRESS PROTEIN E"/>
    <property type="match status" value="1"/>
</dbReference>
<organism evidence="6 7">
    <name type="scientific">Vibrio ostreae</name>
    <dbReference type="NCBI Taxonomy" id="2841925"/>
    <lineage>
        <taxon>Bacteria</taxon>
        <taxon>Pseudomonadati</taxon>
        <taxon>Pseudomonadota</taxon>
        <taxon>Gammaproteobacteria</taxon>
        <taxon>Vibrionales</taxon>
        <taxon>Vibrionaceae</taxon>
        <taxon>Vibrio</taxon>
    </lineage>
</organism>
<evidence type="ECO:0000256" key="4">
    <source>
        <dbReference type="ARBA" id="ARBA00037131"/>
    </source>
</evidence>
<protein>
    <submittedName>
        <fullName evidence="6">Universal stress protein</fullName>
    </submittedName>
</protein>
<keyword evidence="3" id="KW-0963">Cytoplasm</keyword>
<dbReference type="EMBL" id="CP076643">
    <property type="protein sequence ID" value="QXO18578.1"/>
    <property type="molecule type" value="Genomic_DNA"/>
</dbReference>
<dbReference type="InterPro" id="IPR006016">
    <property type="entry name" value="UspA"/>
</dbReference>
<evidence type="ECO:0000256" key="3">
    <source>
        <dbReference type="ARBA" id="ARBA00022490"/>
    </source>
</evidence>
<dbReference type="RefSeq" id="WP_218563021.1">
    <property type="nucleotide sequence ID" value="NZ_CP076643.1"/>
</dbReference>
<dbReference type="PANTHER" id="PTHR47892">
    <property type="entry name" value="UNIVERSAL STRESS PROTEIN E"/>
    <property type="match status" value="1"/>
</dbReference>
<comment type="function">
    <text evidence="4">Required for resistance to DNA-damaging agents.</text>
</comment>
<feature type="domain" description="UspA" evidence="5">
    <location>
        <begin position="151"/>
        <end position="301"/>
    </location>
</feature>
<evidence type="ECO:0000313" key="7">
    <source>
        <dbReference type="Proteomes" id="UP000694232"/>
    </source>
</evidence>
<evidence type="ECO:0000313" key="6">
    <source>
        <dbReference type="EMBL" id="QXO18578.1"/>
    </source>
</evidence>
<dbReference type="GO" id="GO:0005737">
    <property type="term" value="C:cytoplasm"/>
    <property type="evidence" value="ECO:0007669"/>
    <property type="project" value="UniProtKB-SubCell"/>
</dbReference>
<evidence type="ECO:0000259" key="5">
    <source>
        <dbReference type="Pfam" id="PF00582"/>
    </source>
</evidence>
<comment type="subcellular location">
    <subcellularLocation>
        <location evidence="1">Cytoplasm</location>
    </subcellularLocation>
</comment>
<evidence type="ECO:0000256" key="1">
    <source>
        <dbReference type="ARBA" id="ARBA00004496"/>
    </source>
</evidence>
<accession>A0A975UBB9</accession>